<organism evidence="1 2">
    <name type="scientific">Vibrio vulnificus</name>
    <dbReference type="NCBI Taxonomy" id="672"/>
    <lineage>
        <taxon>Bacteria</taxon>
        <taxon>Pseudomonadati</taxon>
        <taxon>Pseudomonadota</taxon>
        <taxon>Gammaproteobacteria</taxon>
        <taxon>Vibrionales</taxon>
        <taxon>Vibrionaceae</taxon>
        <taxon>Vibrio</taxon>
    </lineage>
</organism>
<gene>
    <name evidence="1" type="ORF">I7730_01760</name>
</gene>
<reference evidence="1" key="1">
    <citation type="journal article" date="2018" name="Genome Biol.">
        <title>SKESA: strategic k-mer extension for scrupulous assemblies.</title>
        <authorList>
            <person name="Souvorov A."/>
            <person name="Agarwala R."/>
            <person name="Lipman D.J."/>
        </authorList>
    </citation>
    <scope>NUCLEOTIDE SEQUENCE</scope>
    <source>
        <strain evidence="1">BCW_3452</strain>
    </source>
</reference>
<evidence type="ECO:0000313" key="2">
    <source>
        <dbReference type="Proteomes" id="UP000863257"/>
    </source>
</evidence>
<proteinExistence type="predicted"/>
<dbReference type="AlphaFoldDB" id="A0A8H9K5N9"/>
<comment type="caution">
    <text evidence="1">The sequence shown here is derived from an EMBL/GenBank/DDBJ whole genome shotgun (WGS) entry which is preliminary data.</text>
</comment>
<sequence>MKQLSIFLGLMACSTSVIGSQDPYYEALMLYNSKAMKILLMEDLRETDDAVQELLSDVRAKSKLLPMPLFSEAYEISTDYPEYLKFVGSVLNHDIKGLILNSYELGSDIDSGCVKEVKAQIEDNHYSVSVTCPVYNYGNVKWLKPTDVVTDKYSFFAHDSGFVLEDIELGVVEYFKFKTQSLIKELQAYDESKA</sequence>
<reference evidence="1" key="2">
    <citation type="submission" date="2019-01" db="EMBL/GenBank/DDBJ databases">
        <authorList>
            <consortium name="NCBI Pathogen Detection Project"/>
        </authorList>
    </citation>
    <scope>NUCLEOTIDE SEQUENCE</scope>
    <source>
        <strain evidence="1">BCW_3452</strain>
    </source>
</reference>
<protein>
    <submittedName>
        <fullName evidence="1">Uncharacterized protein</fullName>
    </submittedName>
</protein>
<name>A0A8H9K5N9_VIBVL</name>
<dbReference type="EMBL" id="DACRBY010000001">
    <property type="protein sequence ID" value="HAS8538510.1"/>
    <property type="molecule type" value="Genomic_DNA"/>
</dbReference>
<dbReference type="Proteomes" id="UP000863257">
    <property type="component" value="Unassembled WGS sequence"/>
</dbReference>
<accession>A0A8H9K5N9</accession>
<evidence type="ECO:0000313" key="1">
    <source>
        <dbReference type="EMBL" id="HAS8538510.1"/>
    </source>
</evidence>